<dbReference type="InterPro" id="IPR024744">
    <property type="entry name" value="CSS-motif_dom"/>
</dbReference>
<comment type="similarity">
    <text evidence="2">Belongs to the YdiV family.</text>
</comment>
<dbReference type="CDD" id="cd01948">
    <property type="entry name" value="EAL"/>
    <property type="match status" value="1"/>
</dbReference>
<dbReference type="Pfam" id="PF00563">
    <property type="entry name" value="EAL"/>
    <property type="match status" value="1"/>
</dbReference>
<keyword evidence="8 13" id="KW-0812">Transmembrane</keyword>
<evidence type="ECO:0000256" key="10">
    <source>
        <dbReference type="ARBA" id="ARBA00022989"/>
    </source>
</evidence>
<dbReference type="InterPro" id="IPR050706">
    <property type="entry name" value="Cyclic-di-GMP_PDE-like"/>
</dbReference>
<evidence type="ECO:0000256" key="5">
    <source>
        <dbReference type="ARBA" id="ARBA00018009"/>
    </source>
</evidence>
<dbReference type="GO" id="GO:0005886">
    <property type="term" value="C:plasma membrane"/>
    <property type="evidence" value="ECO:0007669"/>
    <property type="project" value="UniProtKB-SubCell"/>
</dbReference>
<evidence type="ECO:0000256" key="8">
    <source>
        <dbReference type="ARBA" id="ARBA00022692"/>
    </source>
</evidence>
<reference evidence="15" key="1">
    <citation type="journal article" date="2018" name="Genome Biol.">
        <title>SKESA: strategic k-mer extension for scrupulous assemblies.</title>
        <authorList>
            <person name="Souvorov A."/>
            <person name="Agarwala R."/>
            <person name="Lipman D.J."/>
        </authorList>
    </citation>
    <scope>NUCLEOTIDE SEQUENCE</scope>
    <source>
        <strain evidence="15">MA.CK_94/00000542</strain>
    </source>
</reference>
<keyword evidence="10 13" id="KW-1133">Transmembrane helix</keyword>
<gene>
    <name evidence="15" type="ORF">G8W59_002991</name>
</gene>
<evidence type="ECO:0000256" key="3">
    <source>
        <dbReference type="ARBA" id="ARBA00011576"/>
    </source>
</evidence>
<dbReference type="SUPFAM" id="SSF141868">
    <property type="entry name" value="EAL domain-like"/>
    <property type="match status" value="1"/>
</dbReference>
<dbReference type="PANTHER" id="PTHR33121">
    <property type="entry name" value="CYCLIC DI-GMP PHOSPHODIESTERASE PDEF"/>
    <property type="match status" value="1"/>
</dbReference>
<protein>
    <recommendedName>
        <fullName evidence="5">Anti-FlhC(2)FlhD(4) factor YdiV</fullName>
        <ecNumber evidence="4">3.1.4.52</ecNumber>
    </recommendedName>
</protein>
<comment type="catalytic activity">
    <reaction evidence="12">
        <text>3',3'-c-di-GMP + H2O = 5'-phosphoguanylyl(3'-&gt;5')guanosine + H(+)</text>
        <dbReference type="Rhea" id="RHEA:24902"/>
        <dbReference type="ChEBI" id="CHEBI:15377"/>
        <dbReference type="ChEBI" id="CHEBI:15378"/>
        <dbReference type="ChEBI" id="CHEBI:58754"/>
        <dbReference type="ChEBI" id="CHEBI:58805"/>
        <dbReference type="EC" id="3.1.4.52"/>
    </reaction>
</comment>
<comment type="subcellular location">
    <subcellularLocation>
        <location evidence="1">Cell membrane</location>
        <topology evidence="1">Multi-pass membrane protein</topology>
    </subcellularLocation>
</comment>
<evidence type="ECO:0000256" key="11">
    <source>
        <dbReference type="ARBA" id="ARBA00023136"/>
    </source>
</evidence>
<dbReference type="InterPro" id="IPR035919">
    <property type="entry name" value="EAL_sf"/>
</dbReference>
<keyword evidence="9" id="KW-0378">Hydrolase</keyword>
<name>A0A759K965_SALER</name>
<dbReference type="EC" id="3.1.4.52" evidence="4"/>
<evidence type="ECO:0000259" key="14">
    <source>
        <dbReference type="PROSITE" id="PS50883"/>
    </source>
</evidence>
<dbReference type="AlphaFoldDB" id="A0A759K965"/>
<reference evidence="15" key="2">
    <citation type="submission" date="2020-02" db="EMBL/GenBank/DDBJ databases">
        <authorList>
            <consortium name="NCBI Pathogen Detection Project"/>
        </authorList>
    </citation>
    <scope>NUCLEOTIDE SEQUENCE</scope>
    <source>
        <strain evidence="15">MA.CK_94/00000542</strain>
    </source>
</reference>
<dbReference type="Gene3D" id="3.20.20.450">
    <property type="entry name" value="EAL domain"/>
    <property type="match status" value="1"/>
</dbReference>
<evidence type="ECO:0000313" key="15">
    <source>
        <dbReference type="EMBL" id="HAG1890970.1"/>
    </source>
</evidence>
<dbReference type="InterPro" id="IPR001633">
    <property type="entry name" value="EAL_dom"/>
</dbReference>
<evidence type="ECO:0000256" key="13">
    <source>
        <dbReference type="SAM" id="Phobius"/>
    </source>
</evidence>
<evidence type="ECO:0000256" key="7">
    <source>
        <dbReference type="ARBA" id="ARBA00022636"/>
    </source>
</evidence>
<evidence type="ECO:0000256" key="2">
    <source>
        <dbReference type="ARBA" id="ARBA00010927"/>
    </source>
</evidence>
<dbReference type="PANTHER" id="PTHR33121:SF81">
    <property type="entry name" value="CYCLIC DI-GMP PHOSPHODIESTERASE PDEB-RELATED"/>
    <property type="match status" value="1"/>
</dbReference>
<sequence>MKRKNLETIVTGILVAAICLPTGFSIWLAHKQSENKFIEDVEGYTASIISRTDSIVRHSEAALKKSNEWRGEICNQKHQDFMKKISFTHQYIKEVLWVKDLIPLCSSLAINSISVSFPTPMRITKGGDYGWYTSINDLGISHKMVALGKGNSIVMINPDDFVDVEQQSHTPIDVALIGLIKDTIFSSSKPLDLTIWKKIKQEKSQIVSLNNVIYNVQYFPGLNLAVVGWSSSLPLDKSWHNNLLTMIPTGLIISIFLSLGVFRILRRLQSPYYTLLDAIDSHSITVSYQPIVCLRTQRVVGAEALARWRLQDGKHLSPDIFIPLAEQTGLIQKLTELILLTIFKDLGKWLSRHPDLHVSLNISADDLTSKRLFDLLGEYLLKWDVKPEQIALELTERQFTDPEVSRAILSKYRSKGHSIYLDDFGTGYSSLSYLQKLPVDVLKIDKSFINSWEDMQITPHIIEIAHSLNLKMVSEGIETDKQRYWLIEHGVQFGQGWLFSKALPKTEFILWSENNLKKLKS</sequence>
<feature type="domain" description="EAL" evidence="14">
    <location>
        <begin position="268"/>
        <end position="516"/>
    </location>
</feature>
<evidence type="ECO:0000256" key="6">
    <source>
        <dbReference type="ARBA" id="ARBA00022475"/>
    </source>
</evidence>
<dbReference type="Pfam" id="PF12792">
    <property type="entry name" value="CSS-motif"/>
    <property type="match status" value="1"/>
</dbReference>
<accession>A0A759K965</accession>
<organism evidence="15">
    <name type="scientific">Salmonella enterica</name>
    <name type="common">Salmonella choleraesuis</name>
    <dbReference type="NCBI Taxonomy" id="28901"/>
    <lineage>
        <taxon>Bacteria</taxon>
        <taxon>Pseudomonadati</taxon>
        <taxon>Pseudomonadota</taxon>
        <taxon>Gammaproteobacteria</taxon>
        <taxon>Enterobacterales</taxon>
        <taxon>Enterobacteriaceae</taxon>
        <taxon>Salmonella</taxon>
    </lineage>
</organism>
<feature type="transmembrane region" description="Helical" evidence="13">
    <location>
        <begin position="243"/>
        <end position="265"/>
    </location>
</feature>
<comment type="subunit">
    <text evidence="3">Interacts with FlhD in the FlhC(2)FlhD(4) heterohexamer, inhibiting its ability to activate transcription.</text>
</comment>
<evidence type="ECO:0000256" key="9">
    <source>
        <dbReference type="ARBA" id="ARBA00022801"/>
    </source>
</evidence>
<keyword evidence="7" id="KW-0973">c-di-GMP</keyword>
<dbReference type="EMBL" id="DAAXOJ010000003">
    <property type="protein sequence ID" value="HAG1890970.1"/>
    <property type="molecule type" value="Genomic_DNA"/>
</dbReference>
<evidence type="ECO:0000256" key="4">
    <source>
        <dbReference type="ARBA" id="ARBA00012282"/>
    </source>
</evidence>
<dbReference type="PROSITE" id="PS50883">
    <property type="entry name" value="EAL"/>
    <property type="match status" value="1"/>
</dbReference>
<keyword evidence="11 13" id="KW-0472">Membrane</keyword>
<dbReference type="GO" id="GO:0071111">
    <property type="term" value="F:cyclic-guanylate-specific phosphodiesterase activity"/>
    <property type="evidence" value="ECO:0007669"/>
    <property type="project" value="UniProtKB-EC"/>
</dbReference>
<dbReference type="SMART" id="SM00052">
    <property type="entry name" value="EAL"/>
    <property type="match status" value="1"/>
</dbReference>
<evidence type="ECO:0000256" key="12">
    <source>
        <dbReference type="ARBA" id="ARBA00034290"/>
    </source>
</evidence>
<keyword evidence="6" id="KW-1003">Cell membrane</keyword>
<proteinExistence type="inferred from homology"/>
<comment type="caution">
    <text evidence="15">The sequence shown here is derived from an EMBL/GenBank/DDBJ whole genome shotgun (WGS) entry which is preliminary data.</text>
</comment>
<evidence type="ECO:0000256" key="1">
    <source>
        <dbReference type="ARBA" id="ARBA00004651"/>
    </source>
</evidence>